<dbReference type="RefSeq" id="WP_205108839.1">
    <property type="nucleotide sequence ID" value="NZ_JACJJL010000007.1"/>
</dbReference>
<keyword evidence="2" id="KW-1185">Reference proteome</keyword>
<dbReference type="Pfam" id="PF11276">
    <property type="entry name" value="DUF3078"/>
    <property type="match status" value="1"/>
</dbReference>
<organism evidence="1 2">
    <name type="scientific">Marseilla massiliensis</name>
    <dbReference type="NCBI Taxonomy" id="1841864"/>
    <lineage>
        <taxon>Bacteria</taxon>
        <taxon>Pseudomonadati</taxon>
        <taxon>Bacteroidota</taxon>
        <taxon>Bacteroidia</taxon>
        <taxon>Bacteroidales</taxon>
        <taxon>Prevotellaceae</taxon>
        <taxon>Marseilla</taxon>
    </lineage>
</organism>
<gene>
    <name evidence="1" type="ORF">H6B30_05875</name>
</gene>
<protein>
    <submittedName>
        <fullName evidence="1">DUF3078 domain-containing protein</fullName>
    </submittedName>
</protein>
<dbReference type="AlphaFoldDB" id="A0A939B4A7"/>
<name>A0A939B4A7_9BACT</name>
<evidence type="ECO:0000313" key="2">
    <source>
        <dbReference type="Proteomes" id="UP000764045"/>
    </source>
</evidence>
<reference evidence="1 2" key="1">
    <citation type="journal article" date="2021" name="Sci. Rep.">
        <title>The distribution of antibiotic resistance genes in chicken gut microbiota commensals.</title>
        <authorList>
            <person name="Juricova H."/>
            <person name="Matiasovicova J."/>
            <person name="Kubasova T."/>
            <person name="Cejkova D."/>
            <person name="Rychlik I."/>
        </authorList>
    </citation>
    <scope>NUCLEOTIDE SEQUENCE [LARGE SCALE GENOMIC DNA]</scope>
    <source>
        <strain evidence="1 2">An819</strain>
    </source>
</reference>
<dbReference type="EMBL" id="JACJJL010000007">
    <property type="protein sequence ID" value="MBM6661286.1"/>
    <property type="molecule type" value="Genomic_DNA"/>
</dbReference>
<dbReference type="InterPro" id="IPR021428">
    <property type="entry name" value="DUF3078"/>
</dbReference>
<comment type="caution">
    <text evidence="1">The sequence shown here is derived from an EMBL/GenBank/DDBJ whole genome shotgun (WGS) entry which is preliminary data.</text>
</comment>
<evidence type="ECO:0000313" key="1">
    <source>
        <dbReference type="EMBL" id="MBM6661286.1"/>
    </source>
</evidence>
<dbReference type="Proteomes" id="UP000764045">
    <property type="component" value="Unassembled WGS sequence"/>
</dbReference>
<sequence length="433" mass="49170">MKIRYAVLIVALLLGVEHISAQRGHNRHKLADTVNVVKAYMDSLRLCRQRLDSAAARAGAGADHSDDGRFYRLFVPLTFYHSAADKALGADSCGSADDPMADAVDDALLRVYLGRPDLVRNTETALRQAGTLRNDILGEPMKQDLDLVERVETVPDVDALAPAVVMVKKPNFWTFGGDSYVQLLQNYVSDNWYKGGESNYSMVGNLTLTANYNNKSRVKFENKLEMKLGFQTSRDDTLHKFKTNNDLLRYTGKLGLQAKNNWYYTIQLLAYTQFTKGLKSNDKKVYSDFMSPFNLNVGLGMDYAVSTKNKRLTGSVNLSALAFNFLFVGRKNLGGDYGVVGDHHTKEDFGSQVTVDLTWTITDQIKWKSRFYAYTTYERLQMEWENTITLNISKYISTNIFLYPRFDDGGNYDENLGYWQFKEYCSLGFSYDF</sequence>
<proteinExistence type="predicted"/>
<accession>A0A939B4A7</accession>